<evidence type="ECO:0000256" key="1">
    <source>
        <dbReference type="SAM" id="Coils"/>
    </source>
</evidence>
<keyword evidence="3" id="KW-1185">Reference proteome</keyword>
<accession>A0A9W6WVH7</accession>
<gene>
    <name evidence="2" type="ORF">Plil01_000684500</name>
</gene>
<name>A0A9W6WVH7_9STRA</name>
<evidence type="ECO:0000313" key="2">
    <source>
        <dbReference type="EMBL" id="GMF18329.1"/>
    </source>
</evidence>
<dbReference type="EMBL" id="BSXW01000313">
    <property type="protein sequence ID" value="GMF18329.1"/>
    <property type="molecule type" value="Genomic_DNA"/>
</dbReference>
<keyword evidence="1" id="KW-0175">Coiled coil</keyword>
<dbReference type="OrthoDB" id="10486561at2759"/>
<protein>
    <submittedName>
        <fullName evidence="2">Unnamed protein product</fullName>
    </submittedName>
</protein>
<evidence type="ECO:0000313" key="3">
    <source>
        <dbReference type="Proteomes" id="UP001165083"/>
    </source>
</evidence>
<sequence length="141" mass="16532">MEQHYLIPRIWGKLDAATNTRDLGDLDSAIRKSKETGRLRMYRRRIRNERESLQRQEKRLREVLGQLENSRPNRANKSQANTGLSNSVWKVIAAQQLQERRETEAVQRQLKASIKAQDACIEAFQQLYHGHERETTNAYVD</sequence>
<feature type="coiled-coil region" evidence="1">
    <location>
        <begin position="39"/>
        <end position="70"/>
    </location>
</feature>
<dbReference type="AlphaFoldDB" id="A0A9W6WVH7"/>
<reference evidence="2" key="1">
    <citation type="submission" date="2023-04" db="EMBL/GenBank/DDBJ databases">
        <title>Phytophthora lilii NBRC 32176.</title>
        <authorList>
            <person name="Ichikawa N."/>
            <person name="Sato H."/>
            <person name="Tonouchi N."/>
        </authorList>
    </citation>
    <scope>NUCLEOTIDE SEQUENCE</scope>
    <source>
        <strain evidence="2">NBRC 32176</strain>
    </source>
</reference>
<proteinExistence type="predicted"/>
<organism evidence="2 3">
    <name type="scientific">Phytophthora lilii</name>
    <dbReference type="NCBI Taxonomy" id="2077276"/>
    <lineage>
        <taxon>Eukaryota</taxon>
        <taxon>Sar</taxon>
        <taxon>Stramenopiles</taxon>
        <taxon>Oomycota</taxon>
        <taxon>Peronosporomycetes</taxon>
        <taxon>Peronosporales</taxon>
        <taxon>Peronosporaceae</taxon>
        <taxon>Phytophthora</taxon>
    </lineage>
</organism>
<dbReference type="Proteomes" id="UP001165083">
    <property type="component" value="Unassembled WGS sequence"/>
</dbReference>
<comment type="caution">
    <text evidence="2">The sequence shown here is derived from an EMBL/GenBank/DDBJ whole genome shotgun (WGS) entry which is preliminary data.</text>
</comment>